<feature type="domain" description="GP-PDE" evidence="2">
    <location>
        <begin position="60"/>
        <end position="375"/>
    </location>
</feature>
<dbReference type="PANTHER" id="PTHR46211:SF1">
    <property type="entry name" value="GLYCEROPHOSPHODIESTER PHOSPHODIESTERASE, CYTOPLASMIC"/>
    <property type="match status" value="1"/>
</dbReference>
<dbReference type="GO" id="GO:0008081">
    <property type="term" value="F:phosphoric diester hydrolase activity"/>
    <property type="evidence" value="ECO:0007669"/>
    <property type="project" value="InterPro"/>
</dbReference>
<keyword evidence="1" id="KW-0732">Signal</keyword>
<dbReference type="InterPro" id="IPR017946">
    <property type="entry name" value="PLC-like_Pdiesterase_TIM-brl"/>
</dbReference>
<gene>
    <name evidence="3" type="ORF">ALP84_100435</name>
</gene>
<dbReference type="GO" id="GO:0006629">
    <property type="term" value="P:lipid metabolic process"/>
    <property type="evidence" value="ECO:0007669"/>
    <property type="project" value="InterPro"/>
</dbReference>
<dbReference type="Proteomes" id="UP000278332">
    <property type="component" value="Unassembled WGS sequence"/>
</dbReference>
<dbReference type="EMBL" id="RBRY01000111">
    <property type="protein sequence ID" value="RMR54755.1"/>
    <property type="molecule type" value="Genomic_DNA"/>
</dbReference>
<sequence>MQIRNKQIMQGFSLFPSHKKPLNRLLATALMAGVILSAGTASAADAPGKVISEKNGLPWPAVIAHRGASYDAPEETIPAYTLARDLGADYLEMDIQRTKDGVLIALHDDTLDRTTNIAQVYPKRSKDPVSSFTLAELKELDAGSWFNKAYPSRARDTYAGLQILTLDEVIDIAEGGANKPGLYIETKVPTQFPGIEADLKKALAKRGWLSPRPAAAAGHVNVAQSPGRVVLQTFDKSSLVLLQKEMPKVPKVLLLWIGEGSIEPKSTVPFKDSGFKDKASYYAAQEIKSQEEFVAWIDWAKAHGAIGTGPSSQLADGGDQSYMDLVKPWMNNVTHDKGMVVHTYTVDEAVDFKQISAAGVDGFFTNRTTELLKFYGRPAKDSIDSILKRNGY</sequence>
<comment type="caution">
    <text evidence="3">The sequence shown here is derived from an EMBL/GenBank/DDBJ whole genome shotgun (WGS) entry which is preliminary data.</text>
</comment>
<dbReference type="InterPro" id="IPR030395">
    <property type="entry name" value="GP_PDE_dom"/>
</dbReference>
<name>A0A3M4VSI2_PSECI</name>
<evidence type="ECO:0000313" key="3">
    <source>
        <dbReference type="EMBL" id="RMR54755.1"/>
    </source>
</evidence>
<proteinExistence type="predicted"/>
<dbReference type="SUPFAM" id="SSF51695">
    <property type="entry name" value="PLC-like phosphodiesterases"/>
    <property type="match status" value="1"/>
</dbReference>
<protein>
    <submittedName>
        <fullName evidence="3">Glycerophosphodiester phosphodiesterase</fullName>
    </submittedName>
</protein>
<dbReference type="AlphaFoldDB" id="A0A3M4VSI2"/>
<feature type="signal peptide" evidence="1">
    <location>
        <begin position="1"/>
        <end position="43"/>
    </location>
</feature>
<evidence type="ECO:0000313" key="4">
    <source>
        <dbReference type="Proteomes" id="UP000278332"/>
    </source>
</evidence>
<feature type="chain" id="PRO_5018051499" evidence="1">
    <location>
        <begin position="44"/>
        <end position="392"/>
    </location>
</feature>
<dbReference type="Pfam" id="PF03009">
    <property type="entry name" value="GDPD"/>
    <property type="match status" value="1"/>
</dbReference>
<organism evidence="3 4">
    <name type="scientific">Pseudomonas cichorii</name>
    <dbReference type="NCBI Taxonomy" id="36746"/>
    <lineage>
        <taxon>Bacteria</taxon>
        <taxon>Pseudomonadati</taxon>
        <taxon>Pseudomonadota</taxon>
        <taxon>Gammaproteobacteria</taxon>
        <taxon>Pseudomonadales</taxon>
        <taxon>Pseudomonadaceae</taxon>
        <taxon>Pseudomonas</taxon>
    </lineage>
</organism>
<dbReference type="CDD" id="cd08601">
    <property type="entry name" value="GDPD_SaGlpQ_like"/>
    <property type="match status" value="1"/>
</dbReference>
<dbReference type="Gene3D" id="3.20.20.190">
    <property type="entry name" value="Phosphatidylinositol (PI) phosphodiesterase"/>
    <property type="match status" value="1"/>
</dbReference>
<reference evidence="3 4" key="1">
    <citation type="submission" date="2018-08" db="EMBL/GenBank/DDBJ databases">
        <title>Recombination of ecologically and evolutionarily significant loci maintains genetic cohesion in the Pseudomonas syringae species complex.</title>
        <authorList>
            <person name="Dillon M."/>
            <person name="Thakur S."/>
            <person name="Almeida R.N.D."/>
            <person name="Weir B.S."/>
            <person name="Guttman D.S."/>
        </authorList>
    </citation>
    <scope>NUCLEOTIDE SEQUENCE [LARGE SCALE GENOMIC DNA]</scope>
    <source>
        <strain evidence="3 4">ICMP 6917</strain>
    </source>
</reference>
<evidence type="ECO:0000259" key="2">
    <source>
        <dbReference type="PROSITE" id="PS51704"/>
    </source>
</evidence>
<dbReference type="PROSITE" id="PS51704">
    <property type="entry name" value="GP_PDE"/>
    <property type="match status" value="1"/>
</dbReference>
<evidence type="ECO:0000256" key="1">
    <source>
        <dbReference type="SAM" id="SignalP"/>
    </source>
</evidence>
<accession>A0A3M4VSI2</accession>
<dbReference type="PANTHER" id="PTHR46211">
    <property type="entry name" value="GLYCEROPHOSPHORYL DIESTER PHOSPHODIESTERASE"/>
    <property type="match status" value="1"/>
</dbReference>